<keyword evidence="4" id="KW-0175">Coiled coil</keyword>
<comment type="subunit">
    <text evidence="5">Component of the eukaryotic translation initiation factor 3 (eIF-3) complex.</text>
</comment>
<evidence type="ECO:0000313" key="8">
    <source>
        <dbReference type="Proteomes" id="UP000242791"/>
    </source>
</evidence>
<feature type="region of interest" description="Disordered" evidence="6">
    <location>
        <begin position="261"/>
        <end position="311"/>
    </location>
</feature>
<comment type="subcellular location">
    <subcellularLocation>
        <location evidence="5">Cytoplasm</location>
    </subcellularLocation>
</comment>
<dbReference type="GO" id="GO:0001732">
    <property type="term" value="P:formation of cytoplasmic translation initiation complex"/>
    <property type="evidence" value="ECO:0007669"/>
    <property type="project" value="UniProtKB-UniRule"/>
</dbReference>
<evidence type="ECO:0000256" key="3">
    <source>
        <dbReference type="ARBA" id="ARBA00022917"/>
    </source>
</evidence>
<dbReference type="GO" id="GO:0003743">
    <property type="term" value="F:translation initiation factor activity"/>
    <property type="evidence" value="ECO:0007669"/>
    <property type="project" value="UniProtKB-UniRule"/>
</dbReference>
<name>A0A1J9R3S0_9EURO</name>
<evidence type="ECO:0000313" key="7">
    <source>
        <dbReference type="EMBL" id="OJD27027.1"/>
    </source>
</evidence>
<dbReference type="FunFam" id="1.10.246.60:FF:000003">
    <property type="entry name" value="Eukaryotic translation initiation factor 3 subunit J"/>
    <property type="match status" value="1"/>
</dbReference>
<dbReference type="Proteomes" id="UP000242791">
    <property type="component" value="Unassembled WGS sequence"/>
</dbReference>
<dbReference type="InterPro" id="IPR023194">
    <property type="entry name" value="eIF3-like_dom_sf"/>
</dbReference>
<accession>A0A1J9R3S0</accession>
<dbReference type="OrthoDB" id="20381at2759"/>
<comment type="similarity">
    <text evidence="5">Belongs to the eIF-3 subunit J family.</text>
</comment>
<keyword evidence="3 5" id="KW-0648">Protein biosynthesis</keyword>
<dbReference type="AlphaFoldDB" id="A0A1J9R3S0"/>
<organism evidence="7 8">
    <name type="scientific">Blastomyces percursus</name>
    <dbReference type="NCBI Taxonomy" id="1658174"/>
    <lineage>
        <taxon>Eukaryota</taxon>
        <taxon>Fungi</taxon>
        <taxon>Dikarya</taxon>
        <taxon>Ascomycota</taxon>
        <taxon>Pezizomycotina</taxon>
        <taxon>Eurotiomycetes</taxon>
        <taxon>Eurotiomycetidae</taxon>
        <taxon>Onygenales</taxon>
        <taxon>Ajellomycetaceae</taxon>
        <taxon>Blastomyces</taxon>
    </lineage>
</organism>
<gene>
    <name evidence="5" type="primary">HCR1</name>
    <name evidence="7" type="ORF">ACJ73_01589</name>
</gene>
<dbReference type="GO" id="GO:0033290">
    <property type="term" value="C:eukaryotic 48S preinitiation complex"/>
    <property type="evidence" value="ECO:0007669"/>
    <property type="project" value="UniProtKB-UniRule"/>
</dbReference>
<sequence>MPTPFKMEKEVQKVAATMNELASGKACVASGRCALNGTATQLWPLGAIDIDAEIPEADIEYVAHTDLCHIIPFSLGKREKSEDRQVNQVLITLKKLFPQIQRGLGDGEPNQYQTLLLGKRRNTIQVCLPAPQGGPDGPRLSTFERHGGAAIEVPSPALLQMHSVLAKIMHASGMAKYIEDLVRDEEGIGCLAPSGTTNLEGLLLLRMRKSRHDEEESTPPSSPPLVVATTHRRKFDDEEDSDDVVDDWEAAEDSEVEREKAAKAAAEKAKAEAEAAAKKKSRAQRIQERKEQKRREQRSSDDDDEDDEDDDAAVRARLRRTEKDADLAHAEDLIGDIDLNRTRFAIPRAAVVIGDKSDPTKSIDLSTMPLFKPGTKAQFAELTEVLIPLLTAQSKKPQYPIWAQDFAKKLVKELSSGDIKKIASALTAVSNEKLKEEKAVEKGGKKSKAAKTKTSVVVGRDVGGARGADLTAYDGDDLDDDDFM</sequence>
<evidence type="ECO:0000256" key="6">
    <source>
        <dbReference type="SAM" id="MobiDB-lite"/>
    </source>
</evidence>
<dbReference type="PANTHER" id="PTHR21681">
    <property type="entry name" value="EUKARYOTIC TRANSLATION INITIATION FACTOR 3 SUBUNIT J"/>
    <property type="match status" value="1"/>
</dbReference>
<comment type="caution">
    <text evidence="7">The sequence shown here is derived from an EMBL/GenBank/DDBJ whole genome shotgun (WGS) entry which is preliminary data.</text>
</comment>
<evidence type="ECO:0000256" key="4">
    <source>
        <dbReference type="ARBA" id="ARBA00023054"/>
    </source>
</evidence>
<keyword evidence="8" id="KW-1185">Reference proteome</keyword>
<dbReference type="VEuPathDB" id="FungiDB:ACJ73_01589"/>
<dbReference type="Pfam" id="PF08597">
    <property type="entry name" value="eIF3_subunit"/>
    <property type="match status" value="1"/>
</dbReference>
<dbReference type="PANTHER" id="PTHR21681:SF0">
    <property type="entry name" value="EUKARYOTIC TRANSLATION INITIATION FACTOR 3 SUBUNIT J"/>
    <property type="match status" value="1"/>
</dbReference>
<dbReference type="Gene3D" id="1.10.246.60">
    <property type="entry name" value="Eukaryotic translation initiation factor 3 like domains"/>
    <property type="match status" value="1"/>
</dbReference>
<dbReference type="STRING" id="1658174.A0A1J9R3S0"/>
<comment type="function">
    <text evidence="5">Component of the eukaryotic translation initiation factor 3 (eIF-3) complex, which is involved in protein synthesis of a specialized repertoire of mRNAs and, together with other initiation factors, stimulates binding of mRNA and methionyl-tRNAi to the 40S ribosome. The eIF-3 complex specifically targets and initiates translation of a subset of mRNAs involved in cell proliferation.</text>
</comment>
<keyword evidence="2 5" id="KW-0396">Initiation factor</keyword>
<feature type="compositionally biased region" description="Basic and acidic residues" evidence="6">
    <location>
        <begin position="285"/>
        <end position="300"/>
    </location>
</feature>
<evidence type="ECO:0000256" key="5">
    <source>
        <dbReference type="HAMAP-Rule" id="MF_03009"/>
    </source>
</evidence>
<dbReference type="GO" id="GO:0005852">
    <property type="term" value="C:eukaryotic translation initiation factor 3 complex"/>
    <property type="evidence" value="ECO:0007669"/>
    <property type="project" value="UniProtKB-UniRule"/>
</dbReference>
<feature type="region of interest" description="Disordered" evidence="6">
    <location>
        <begin position="210"/>
        <end position="244"/>
    </location>
</feature>
<proteinExistence type="inferred from homology"/>
<dbReference type="EMBL" id="LGTZ01000147">
    <property type="protein sequence ID" value="OJD27027.1"/>
    <property type="molecule type" value="Genomic_DNA"/>
</dbReference>
<evidence type="ECO:0000256" key="2">
    <source>
        <dbReference type="ARBA" id="ARBA00022540"/>
    </source>
</evidence>
<keyword evidence="1 5" id="KW-0963">Cytoplasm</keyword>
<evidence type="ECO:0000256" key="1">
    <source>
        <dbReference type="ARBA" id="ARBA00022490"/>
    </source>
</evidence>
<protein>
    <recommendedName>
        <fullName evidence="5">Eukaryotic translation initiation factor 3 subunit J</fullName>
        <shortName evidence="5">eIF3j</shortName>
    </recommendedName>
    <alternativeName>
        <fullName evidence="5">Eukaryotic translation initiation factor 3 30 kDa subunit homolog</fullName>
        <shortName evidence="5">eIF-3 30 kDa subunit homolog</shortName>
    </alternativeName>
</protein>
<dbReference type="GO" id="GO:0016282">
    <property type="term" value="C:eukaryotic 43S preinitiation complex"/>
    <property type="evidence" value="ECO:0007669"/>
    <property type="project" value="UniProtKB-UniRule"/>
</dbReference>
<dbReference type="InterPro" id="IPR013906">
    <property type="entry name" value="eIF3j"/>
</dbReference>
<dbReference type="HAMAP" id="MF_03009">
    <property type="entry name" value="eIF3j"/>
    <property type="match status" value="1"/>
</dbReference>
<feature type="compositionally biased region" description="Basic and acidic residues" evidence="6">
    <location>
        <begin position="261"/>
        <end position="277"/>
    </location>
</feature>
<reference evidence="7 8" key="1">
    <citation type="submission" date="2015-08" db="EMBL/GenBank/DDBJ databases">
        <title>Emmonsia species relationships and genome sequence.</title>
        <authorList>
            <person name="Cuomo C.A."/>
            <person name="Schwartz I.S."/>
            <person name="Kenyon C."/>
            <person name="De Hoog G.S."/>
            <person name="Govender N.P."/>
            <person name="Botha A."/>
            <person name="Moreno L."/>
            <person name="De Vries M."/>
            <person name="Munoz J.F."/>
            <person name="Stielow J.B."/>
        </authorList>
    </citation>
    <scope>NUCLEOTIDE SEQUENCE [LARGE SCALE GENOMIC DNA]</scope>
    <source>
        <strain evidence="7 8">EI222</strain>
    </source>
</reference>
<feature type="compositionally biased region" description="Acidic residues" evidence="6">
    <location>
        <begin position="301"/>
        <end position="311"/>
    </location>
</feature>